<dbReference type="Proteomes" id="UP000807306">
    <property type="component" value="Unassembled WGS sequence"/>
</dbReference>
<dbReference type="PANTHER" id="PTHR38134:SF2">
    <property type="entry name" value="GALACTOKINASE"/>
    <property type="match status" value="1"/>
</dbReference>
<name>A0A9P6JN80_9AGAR</name>
<gene>
    <name evidence="2" type="ORF">CPB83DRAFT_817170</name>
</gene>
<dbReference type="AlphaFoldDB" id="A0A9P6JN80"/>
<keyword evidence="3" id="KW-1185">Reference proteome</keyword>
<evidence type="ECO:0000313" key="2">
    <source>
        <dbReference type="EMBL" id="KAF9526354.1"/>
    </source>
</evidence>
<reference evidence="2" key="1">
    <citation type="submission" date="2020-11" db="EMBL/GenBank/DDBJ databases">
        <authorList>
            <consortium name="DOE Joint Genome Institute"/>
            <person name="Ahrendt S."/>
            <person name="Riley R."/>
            <person name="Andreopoulos W."/>
            <person name="Labutti K."/>
            <person name="Pangilinan J."/>
            <person name="Ruiz-Duenas F.J."/>
            <person name="Barrasa J.M."/>
            <person name="Sanchez-Garcia M."/>
            <person name="Camarero S."/>
            <person name="Miyauchi S."/>
            <person name="Serrano A."/>
            <person name="Linde D."/>
            <person name="Babiker R."/>
            <person name="Drula E."/>
            <person name="Ayuso-Fernandez I."/>
            <person name="Pacheco R."/>
            <person name="Padilla G."/>
            <person name="Ferreira P."/>
            <person name="Barriuso J."/>
            <person name="Kellner H."/>
            <person name="Castanera R."/>
            <person name="Alfaro M."/>
            <person name="Ramirez L."/>
            <person name="Pisabarro A.G."/>
            <person name="Kuo A."/>
            <person name="Tritt A."/>
            <person name="Lipzen A."/>
            <person name="He G."/>
            <person name="Yan M."/>
            <person name="Ng V."/>
            <person name="Cullen D."/>
            <person name="Martin F."/>
            <person name="Rosso M.-N."/>
            <person name="Henrissat B."/>
            <person name="Hibbett D."/>
            <person name="Martinez A.T."/>
            <person name="Grigoriev I.V."/>
        </authorList>
    </citation>
    <scope>NUCLEOTIDE SEQUENCE</scope>
    <source>
        <strain evidence="2">CBS 506.95</strain>
    </source>
</reference>
<accession>A0A9P6JN80</accession>
<dbReference type="InterPro" id="IPR053205">
    <property type="entry name" value="GHMP_kinase_L-arabinokinase"/>
</dbReference>
<evidence type="ECO:0000256" key="1">
    <source>
        <dbReference type="SAM" id="MobiDB-lite"/>
    </source>
</evidence>
<organism evidence="2 3">
    <name type="scientific">Crepidotus variabilis</name>
    <dbReference type="NCBI Taxonomy" id="179855"/>
    <lineage>
        <taxon>Eukaryota</taxon>
        <taxon>Fungi</taxon>
        <taxon>Dikarya</taxon>
        <taxon>Basidiomycota</taxon>
        <taxon>Agaricomycotina</taxon>
        <taxon>Agaricomycetes</taxon>
        <taxon>Agaricomycetidae</taxon>
        <taxon>Agaricales</taxon>
        <taxon>Agaricineae</taxon>
        <taxon>Crepidotaceae</taxon>
        <taxon>Crepidotus</taxon>
    </lineage>
</organism>
<sequence length="652" mass="71672">METTKKTKVPLVVAYYCSGHGYGHATRVSAFTKLLLTCYSETKPERTPLVYIVSSAPEHVFSDSLKLGAKYRFAEVDPVIVQPVAYHVDRVKSVEVLRRFLKRKEELLEQEHRWLVQIHARCVLSDAAFLGCLAARAAKIPSVIITNFTFDSVYSYLSTNLHDLSATSSELQTAVCTAFPDASVSSEDLEPLVSQILEGYCCAGLLVRLPGFIPIPSFLAEPSLPSFRWVDPRTGRFTDEIKSSLVAPENMQAILPPLEQLQHQIKRSMIQAPLIVRHPSPSIFTAAGRALLLDTIGIPPHKQDPKKTKILIVSFGGQVFKKPRSPASTPPRSSRSSSRSSGRKSSIQTYSRSTAPSPSSTSSSKVSTNSTAATSELDLLFTPECMSLAPPRLATPGHIYVPGAPPSVKPFSDENDPFAPRVNQEALLVNGDPSIYEVQGPFLTASPCNSVEVILDQDINVEVFDGLLEDVPQLLPDDDWIAVICGVSKEQYTACKDEEDVLPDNFYVAPKDIYMPDLTVVADVLLGKLGYGTVSECIDACTPFVYVSRPLFIEEHGLRLLLSQEGTGVELSREGYEAGDWATAVEKAYLWGRDAKAEKLKAASQEIHTEDNWVDNTASKGPMATRVQEGKRLARQVLEWVDDWHSCSEPST</sequence>
<evidence type="ECO:0000313" key="3">
    <source>
        <dbReference type="Proteomes" id="UP000807306"/>
    </source>
</evidence>
<protein>
    <submittedName>
        <fullName evidence="2">Uncharacterized protein</fullName>
    </submittedName>
</protein>
<dbReference type="OrthoDB" id="1684102at2759"/>
<dbReference type="PANTHER" id="PTHR38134">
    <property type="entry name" value="SLR1395 PROTEIN"/>
    <property type="match status" value="1"/>
</dbReference>
<feature type="compositionally biased region" description="Low complexity" evidence="1">
    <location>
        <begin position="325"/>
        <end position="369"/>
    </location>
</feature>
<dbReference type="EMBL" id="MU157872">
    <property type="protein sequence ID" value="KAF9526354.1"/>
    <property type="molecule type" value="Genomic_DNA"/>
</dbReference>
<comment type="caution">
    <text evidence="2">The sequence shown here is derived from an EMBL/GenBank/DDBJ whole genome shotgun (WGS) entry which is preliminary data.</text>
</comment>
<proteinExistence type="predicted"/>
<feature type="region of interest" description="Disordered" evidence="1">
    <location>
        <begin position="321"/>
        <end position="369"/>
    </location>
</feature>